<protein>
    <submittedName>
        <fullName evidence="2">Uncharacterized protein</fullName>
    </submittedName>
</protein>
<gene>
    <name evidence="2" type="ORF">H4219_006141</name>
</gene>
<dbReference type="AlphaFoldDB" id="A0A9W8DNH2"/>
<dbReference type="EMBL" id="JANBPU010000537">
    <property type="protein sequence ID" value="KAJ1910726.1"/>
    <property type="molecule type" value="Genomic_DNA"/>
</dbReference>
<feature type="non-terminal residue" evidence="2">
    <location>
        <position position="102"/>
    </location>
</feature>
<feature type="signal peptide" evidence="1">
    <location>
        <begin position="1"/>
        <end position="18"/>
    </location>
</feature>
<evidence type="ECO:0000313" key="3">
    <source>
        <dbReference type="Proteomes" id="UP001150538"/>
    </source>
</evidence>
<accession>A0A9W8DNH2</accession>
<name>A0A9W8DNH2_9FUNG</name>
<keyword evidence="1" id="KW-0732">Signal</keyword>
<proteinExistence type="predicted"/>
<sequence length="102" mass="11505">MQVPILAVVGFKFPIILGLPFLEQADWKVVRDAKGDCVYQLTDGVEFVTFPTTISIKNRLEHMKGKCCKLDVFEDEPDRYYAMNLVCADIGFGINAAKYKPV</sequence>
<feature type="chain" id="PRO_5040970206" evidence="1">
    <location>
        <begin position="19"/>
        <end position="102"/>
    </location>
</feature>
<comment type="caution">
    <text evidence="2">The sequence shown here is derived from an EMBL/GenBank/DDBJ whole genome shotgun (WGS) entry which is preliminary data.</text>
</comment>
<dbReference type="Proteomes" id="UP001150538">
    <property type="component" value="Unassembled WGS sequence"/>
</dbReference>
<evidence type="ECO:0000256" key="1">
    <source>
        <dbReference type="SAM" id="SignalP"/>
    </source>
</evidence>
<organism evidence="2 3">
    <name type="scientific">Mycoemilia scoparia</name>
    <dbReference type="NCBI Taxonomy" id="417184"/>
    <lineage>
        <taxon>Eukaryota</taxon>
        <taxon>Fungi</taxon>
        <taxon>Fungi incertae sedis</taxon>
        <taxon>Zoopagomycota</taxon>
        <taxon>Kickxellomycotina</taxon>
        <taxon>Kickxellomycetes</taxon>
        <taxon>Kickxellales</taxon>
        <taxon>Kickxellaceae</taxon>
        <taxon>Mycoemilia</taxon>
    </lineage>
</organism>
<evidence type="ECO:0000313" key="2">
    <source>
        <dbReference type="EMBL" id="KAJ1910726.1"/>
    </source>
</evidence>
<reference evidence="2" key="1">
    <citation type="submission" date="2022-07" db="EMBL/GenBank/DDBJ databases">
        <title>Phylogenomic reconstructions and comparative analyses of Kickxellomycotina fungi.</title>
        <authorList>
            <person name="Reynolds N.K."/>
            <person name="Stajich J.E."/>
            <person name="Barry K."/>
            <person name="Grigoriev I.V."/>
            <person name="Crous P."/>
            <person name="Smith M.E."/>
        </authorList>
    </citation>
    <scope>NUCLEOTIDE SEQUENCE</scope>
    <source>
        <strain evidence="2">NBRC 100468</strain>
    </source>
</reference>
<dbReference type="OrthoDB" id="10670564at2759"/>
<keyword evidence="3" id="KW-1185">Reference proteome</keyword>